<sequence>MRSKGHEEGRNENERNGGLGRNERGEEKINRKILYSPPLPYHPTTHPTSTPIPTHSSPYLHSHSNPLLTLPPLPSHPIPSHHSHFLPLTTTITTTTSCHSGCRNRDDPTPTPTRT</sequence>
<name>A0AAE1QEA5_9EUCA</name>
<evidence type="ECO:0000313" key="2">
    <source>
        <dbReference type="EMBL" id="KAK4325290.1"/>
    </source>
</evidence>
<accession>A0AAE1QEA5</accession>
<dbReference type="Proteomes" id="UP001292094">
    <property type="component" value="Unassembled WGS sequence"/>
</dbReference>
<keyword evidence="3" id="KW-1185">Reference proteome</keyword>
<comment type="caution">
    <text evidence="2">The sequence shown here is derived from an EMBL/GenBank/DDBJ whole genome shotgun (WGS) entry which is preliminary data.</text>
</comment>
<feature type="compositionally biased region" description="Low complexity" evidence="1">
    <location>
        <begin position="85"/>
        <end position="96"/>
    </location>
</feature>
<dbReference type="AlphaFoldDB" id="A0AAE1QEA5"/>
<dbReference type="EMBL" id="JAWZYT010000289">
    <property type="protein sequence ID" value="KAK4325290.1"/>
    <property type="molecule type" value="Genomic_DNA"/>
</dbReference>
<protein>
    <submittedName>
        <fullName evidence="2">Uncharacterized protein</fullName>
    </submittedName>
</protein>
<feature type="compositionally biased region" description="Basic and acidic residues" evidence="1">
    <location>
        <begin position="1"/>
        <end position="30"/>
    </location>
</feature>
<evidence type="ECO:0000313" key="3">
    <source>
        <dbReference type="Proteomes" id="UP001292094"/>
    </source>
</evidence>
<evidence type="ECO:0000256" key="1">
    <source>
        <dbReference type="SAM" id="MobiDB-lite"/>
    </source>
</evidence>
<feature type="region of interest" description="Disordered" evidence="1">
    <location>
        <begin position="1"/>
        <end position="115"/>
    </location>
</feature>
<organism evidence="2 3">
    <name type="scientific">Petrolisthes manimaculis</name>
    <dbReference type="NCBI Taxonomy" id="1843537"/>
    <lineage>
        <taxon>Eukaryota</taxon>
        <taxon>Metazoa</taxon>
        <taxon>Ecdysozoa</taxon>
        <taxon>Arthropoda</taxon>
        <taxon>Crustacea</taxon>
        <taxon>Multicrustacea</taxon>
        <taxon>Malacostraca</taxon>
        <taxon>Eumalacostraca</taxon>
        <taxon>Eucarida</taxon>
        <taxon>Decapoda</taxon>
        <taxon>Pleocyemata</taxon>
        <taxon>Anomura</taxon>
        <taxon>Galatheoidea</taxon>
        <taxon>Porcellanidae</taxon>
        <taxon>Petrolisthes</taxon>
    </lineage>
</organism>
<feature type="compositionally biased region" description="Low complexity" evidence="1">
    <location>
        <begin position="42"/>
        <end position="68"/>
    </location>
</feature>
<reference evidence="2" key="1">
    <citation type="submission" date="2023-11" db="EMBL/GenBank/DDBJ databases">
        <title>Genome assemblies of two species of porcelain crab, Petrolisthes cinctipes and Petrolisthes manimaculis (Anomura: Porcellanidae).</title>
        <authorList>
            <person name="Angst P."/>
        </authorList>
    </citation>
    <scope>NUCLEOTIDE SEQUENCE</scope>
    <source>
        <strain evidence="2">PB745_02</strain>
        <tissue evidence="2">Gill</tissue>
    </source>
</reference>
<proteinExistence type="predicted"/>
<gene>
    <name evidence="2" type="ORF">Pmani_004121</name>
</gene>